<keyword evidence="1" id="KW-0802">TPR repeat</keyword>
<dbReference type="Proteomes" id="UP000198341">
    <property type="component" value="Chromosome 16"/>
</dbReference>
<feature type="compositionally biased region" description="Low complexity" evidence="2">
    <location>
        <begin position="50"/>
        <end position="66"/>
    </location>
</feature>
<organism evidence="3 4">
    <name type="scientific">Bathycoccus prasinos</name>
    <dbReference type="NCBI Taxonomy" id="41875"/>
    <lineage>
        <taxon>Eukaryota</taxon>
        <taxon>Viridiplantae</taxon>
        <taxon>Chlorophyta</taxon>
        <taxon>Mamiellophyceae</taxon>
        <taxon>Mamiellales</taxon>
        <taxon>Bathycoccaceae</taxon>
        <taxon>Bathycoccus</taxon>
    </lineage>
</organism>
<gene>
    <name evidence="3" type="ordered locus">Bathy16g02300</name>
</gene>
<dbReference type="InterPro" id="IPR019734">
    <property type="entry name" value="TPR_rpt"/>
</dbReference>
<proteinExistence type="predicted"/>
<dbReference type="Pfam" id="PF13181">
    <property type="entry name" value="TPR_8"/>
    <property type="match status" value="1"/>
</dbReference>
<dbReference type="Gene3D" id="1.25.40.10">
    <property type="entry name" value="Tetratricopeptide repeat domain"/>
    <property type="match status" value="1"/>
</dbReference>
<dbReference type="PROSITE" id="PS50005">
    <property type="entry name" value="TPR"/>
    <property type="match status" value="1"/>
</dbReference>
<reference evidence="3 4" key="1">
    <citation type="submission" date="2011-10" db="EMBL/GenBank/DDBJ databases">
        <authorList>
            <person name="Genoscope - CEA"/>
        </authorList>
    </citation>
    <scope>NUCLEOTIDE SEQUENCE [LARGE SCALE GENOMIC DNA]</scope>
    <source>
        <strain evidence="3 4">RCC 1105</strain>
    </source>
</reference>
<dbReference type="InterPro" id="IPR011990">
    <property type="entry name" value="TPR-like_helical_dom_sf"/>
</dbReference>
<dbReference type="EMBL" id="FO082263">
    <property type="protein sequence ID" value="CCO20130.1"/>
    <property type="molecule type" value="Genomic_DNA"/>
</dbReference>
<feature type="compositionally biased region" description="Basic residues" evidence="2">
    <location>
        <begin position="36"/>
        <end position="49"/>
    </location>
</feature>
<dbReference type="STRING" id="41875.K8F5L9"/>
<dbReference type="RefSeq" id="XP_007508513.1">
    <property type="nucleotide sequence ID" value="XM_007508451.1"/>
</dbReference>
<name>K8F5L9_9CHLO</name>
<sequence length="271" mass="30536">MTTSGGAYYYSIVRASTTLTSKLSSSRRCCSCAKISPRRHRHHHRRRRAAAVNDVRNNNNNNNTNNNDDENKSASPFAPKGSPEDILRVSRQTSFEGLKAARRVALEEKIHSTETIHKAFNDIVENSVRFFKTKAEENTNDADAQFALGNVYQTLEMPEKAIEQYEKTLACSNKTHLDASNNVAMLLQERGEIDKAEAYYLNALTHHPESVDVMFNWASLKVQCRQDLDGARILINRIVTLEPKLKKHPLVKALAGDEIDDEPDEAFVPPI</sequence>
<dbReference type="OrthoDB" id="19588at2759"/>
<protein>
    <submittedName>
        <fullName evidence="3">Uncharacterized protein</fullName>
    </submittedName>
</protein>
<dbReference type="SMART" id="SM00028">
    <property type="entry name" value="TPR"/>
    <property type="match status" value="2"/>
</dbReference>
<feature type="region of interest" description="Disordered" evidence="2">
    <location>
        <begin position="36"/>
        <end position="85"/>
    </location>
</feature>
<dbReference type="GeneID" id="19011198"/>
<accession>K8F5L9</accession>
<keyword evidence="4" id="KW-1185">Reference proteome</keyword>
<evidence type="ECO:0000313" key="3">
    <source>
        <dbReference type="EMBL" id="CCO20130.1"/>
    </source>
</evidence>
<dbReference type="SUPFAM" id="SSF48452">
    <property type="entry name" value="TPR-like"/>
    <property type="match status" value="1"/>
</dbReference>
<evidence type="ECO:0000256" key="2">
    <source>
        <dbReference type="SAM" id="MobiDB-lite"/>
    </source>
</evidence>
<evidence type="ECO:0000256" key="1">
    <source>
        <dbReference type="PROSITE-ProRule" id="PRU00339"/>
    </source>
</evidence>
<evidence type="ECO:0000313" key="4">
    <source>
        <dbReference type="Proteomes" id="UP000198341"/>
    </source>
</evidence>
<feature type="repeat" description="TPR" evidence="1">
    <location>
        <begin position="142"/>
        <end position="175"/>
    </location>
</feature>
<dbReference type="AlphaFoldDB" id="K8F5L9"/>
<dbReference type="KEGG" id="bpg:Bathy16g02300"/>